<gene>
    <name evidence="1" type="ORF">Patl1_15379</name>
</gene>
<protein>
    <submittedName>
        <fullName evidence="1">Uncharacterized protein</fullName>
    </submittedName>
</protein>
<sequence>MVLKGWIEGDKSAEDMLSRLLIEGSPFFFLHLLHRLPLCVDNALELVGPFTSAKTQILIKAAISCILPKE</sequence>
<proteinExistence type="predicted"/>
<organism evidence="1 2">
    <name type="scientific">Pistacia atlantica</name>
    <dbReference type="NCBI Taxonomy" id="434234"/>
    <lineage>
        <taxon>Eukaryota</taxon>
        <taxon>Viridiplantae</taxon>
        <taxon>Streptophyta</taxon>
        <taxon>Embryophyta</taxon>
        <taxon>Tracheophyta</taxon>
        <taxon>Spermatophyta</taxon>
        <taxon>Magnoliopsida</taxon>
        <taxon>eudicotyledons</taxon>
        <taxon>Gunneridae</taxon>
        <taxon>Pentapetalae</taxon>
        <taxon>rosids</taxon>
        <taxon>malvids</taxon>
        <taxon>Sapindales</taxon>
        <taxon>Anacardiaceae</taxon>
        <taxon>Pistacia</taxon>
    </lineage>
</organism>
<evidence type="ECO:0000313" key="1">
    <source>
        <dbReference type="EMBL" id="KAJ0095279.1"/>
    </source>
</evidence>
<name>A0ACC1B8L7_9ROSI</name>
<accession>A0ACC1B8L7</accession>
<keyword evidence="2" id="KW-1185">Reference proteome</keyword>
<reference evidence="2" key="1">
    <citation type="journal article" date="2023" name="G3 (Bethesda)">
        <title>Genome assembly and association tests identify interacting loci associated with vigor, precocity, and sex in interspecific pistachio rootstocks.</title>
        <authorList>
            <person name="Palmer W."/>
            <person name="Jacygrad E."/>
            <person name="Sagayaradj S."/>
            <person name="Cavanaugh K."/>
            <person name="Han R."/>
            <person name="Bertier L."/>
            <person name="Beede B."/>
            <person name="Kafkas S."/>
            <person name="Golino D."/>
            <person name="Preece J."/>
            <person name="Michelmore R."/>
        </authorList>
    </citation>
    <scope>NUCLEOTIDE SEQUENCE [LARGE SCALE GENOMIC DNA]</scope>
</reference>
<dbReference type="EMBL" id="CM047902">
    <property type="protein sequence ID" value="KAJ0095279.1"/>
    <property type="molecule type" value="Genomic_DNA"/>
</dbReference>
<dbReference type="Proteomes" id="UP001164250">
    <property type="component" value="Chromosome 6"/>
</dbReference>
<comment type="caution">
    <text evidence="1">The sequence shown here is derived from an EMBL/GenBank/DDBJ whole genome shotgun (WGS) entry which is preliminary data.</text>
</comment>
<evidence type="ECO:0000313" key="2">
    <source>
        <dbReference type="Proteomes" id="UP001164250"/>
    </source>
</evidence>